<protein>
    <submittedName>
        <fullName evidence="23">Uncharacterized protein</fullName>
    </submittedName>
</protein>
<gene>
    <name evidence="23" type="ORF">CYNAS_LOCUS11620</name>
</gene>
<feature type="domain" description="Cadherin" evidence="22">
    <location>
        <begin position="2385"/>
        <end position="2486"/>
    </location>
</feature>
<dbReference type="Gene3D" id="2.10.25.10">
    <property type="entry name" value="Laminin"/>
    <property type="match status" value="4"/>
</dbReference>
<evidence type="ECO:0000256" key="18">
    <source>
        <dbReference type="SAM" id="Phobius"/>
    </source>
</evidence>
<feature type="domain" description="Cadherin" evidence="22">
    <location>
        <begin position="489"/>
        <end position="601"/>
    </location>
</feature>
<keyword evidence="13" id="KW-0325">Glycoprotein</keyword>
<evidence type="ECO:0000256" key="9">
    <source>
        <dbReference type="ARBA" id="ARBA00022889"/>
    </source>
</evidence>
<keyword evidence="7" id="KW-0677">Repeat</keyword>
<dbReference type="Gene3D" id="2.60.40.60">
    <property type="entry name" value="Cadherins"/>
    <property type="match status" value="31"/>
</dbReference>
<evidence type="ECO:0000259" key="22">
    <source>
        <dbReference type="PROSITE" id="PS50268"/>
    </source>
</evidence>
<evidence type="ECO:0000256" key="7">
    <source>
        <dbReference type="ARBA" id="ARBA00022737"/>
    </source>
</evidence>
<evidence type="ECO:0000256" key="13">
    <source>
        <dbReference type="ARBA" id="ARBA00023180"/>
    </source>
</evidence>
<feature type="domain" description="Cadherin" evidence="22">
    <location>
        <begin position="2072"/>
        <end position="2173"/>
    </location>
</feature>
<keyword evidence="2" id="KW-1003">Cell membrane</keyword>
<dbReference type="SMART" id="SM00181">
    <property type="entry name" value="EGF"/>
    <property type="match status" value="5"/>
</dbReference>
<feature type="signal peptide" evidence="19">
    <location>
        <begin position="1"/>
        <end position="24"/>
    </location>
</feature>
<feature type="domain" description="Cadherin" evidence="22">
    <location>
        <begin position="1653"/>
        <end position="1765"/>
    </location>
</feature>
<evidence type="ECO:0000259" key="21">
    <source>
        <dbReference type="PROSITE" id="PS50026"/>
    </source>
</evidence>
<organism evidence="23 24">
    <name type="scientific">Cylicocyclus nassatus</name>
    <name type="common">Nematode worm</name>
    <dbReference type="NCBI Taxonomy" id="53992"/>
    <lineage>
        <taxon>Eukaryota</taxon>
        <taxon>Metazoa</taxon>
        <taxon>Ecdysozoa</taxon>
        <taxon>Nematoda</taxon>
        <taxon>Chromadorea</taxon>
        <taxon>Rhabditida</taxon>
        <taxon>Rhabditina</taxon>
        <taxon>Rhabditomorpha</taxon>
        <taxon>Strongyloidea</taxon>
        <taxon>Strongylidae</taxon>
        <taxon>Cylicocyclus</taxon>
    </lineage>
</organism>
<evidence type="ECO:0000256" key="12">
    <source>
        <dbReference type="ARBA" id="ARBA00023157"/>
    </source>
</evidence>
<evidence type="ECO:0000256" key="11">
    <source>
        <dbReference type="ARBA" id="ARBA00023136"/>
    </source>
</evidence>
<dbReference type="PROSITE" id="PS00022">
    <property type="entry name" value="EGF_1"/>
    <property type="match status" value="4"/>
</dbReference>
<feature type="domain" description="Cadherin" evidence="22">
    <location>
        <begin position="1347"/>
        <end position="1452"/>
    </location>
</feature>
<evidence type="ECO:0000256" key="10">
    <source>
        <dbReference type="ARBA" id="ARBA00022989"/>
    </source>
</evidence>
<feature type="domain" description="EGF-like" evidence="21">
    <location>
        <begin position="3693"/>
        <end position="3730"/>
    </location>
</feature>
<dbReference type="EMBL" id="CATQJL010000223">
    <property type="protein sequence ID" value="CAJ0599637.1"/>
    <property type="molecule type" value="Genomic_DNA"/>
</dbReference>
<dbReference type="CDD" id="cd00054">
    <property type="entry name" value="EGF_CA"/>
    <property type="match status" value="4"/>
</dbReference>
<dbReference type="SMART" id="SM00112">
    <property type="entry name" value="CA"/>
    <property type="match status" value="32"/>
</dbReference>
<feature type="domain" description="Cadherin" evidence="22">
    <location>
        <begin position="1973"/>
        <end position="2071"/>
    </location>
</feature>
<dbReference type="GO" id="GO:0005509">
    <property type="term" value="F:calcium ion binding"/>
    <property type="evidence" value="ECO:0007669"/>
    <property type="project" value="UniProtKB-UniRule"/>
</dbReference>
<dbReference type="PROSITE" id="PS50025">
    <property type="entry name" value="LAM_G_DOMAIN"/>
    <property type="match status" value="1"/>
</dbReference>
<feature type="domain" description="Cadherin" evidence="22">
    <location>
        <begin position="3312"/>
        <end position="3413"/>
    </location>
</feature>
<feature type="domain" description="Cadherin" evidence="22">
    <location>
        <begin position="1029"/>
        <end position="1139"/>
    </location>
</feature>
<sequence>MSWRPGSRHLLLLFLSIAESAVFARRDLRRQIPFVFTAKLYNVSLEENAPGTEFARSSDHVRIGVPLPHSDATVKFKIVEGDRQHHFKAHSRQVGDFVFLRIRQKDRMDTPLNRELKDHYDFLIKATCRQKEAGNLEATAKVHLTITDRNDAMPIFTLEADQYEATISDQLAPFSDVIRVEASDADEGINGQIYYSLVNRSAEFTVDPITGWIRTLKHLHGGIYKLQVRSEDRTSRLFYNDPDQIQPAWTKDVVITVTESKRRHLKLLVANKLINGYRSDIEQLAAVIRVDIPPNEVEQGGPIHLDVVEDDLKHWFSLRESGRLEWQLYTIPGRLIPQQTNVTISAGQEHPLSGMINTTANIKIEVGEPHSIVFDESTTSFNVNESAPLGYVIGRVAASAMYKKDERNIRYYLELRENTTVPFEISEKSGIIRVSQELDYETQREYSFNILAKLAGFGGQSSQVVTVFVKDSNDHSPLWSAKWMRQGPIAVSSDTAVGTVVLKVDALDLDSGENARIGYKLSSDSNVPFSVDFETGEISLTRKLGKDENDWNVTVWAVDAGKPLPRSAFLNLVFYRNGTKVPPKPKPVVGTEPSNTHAPKFADFKAPIQIREDVDIGTAIAVITATDKDVGYGGRVRYSMWDDYFAIEPETGVMTVAGDLTELLTPGVKMLSRDVEVIATDEGTPRKSTKKTVKVLIEDVNNHAPQFQEHWYRLHVSEDTKVGTVLLKLTATDDDGGDNAKVGYRLAGGEDDHLKVDEKTGHLTLIKALDREANSVLRHAVIAFDHGAPSQISAVNLTIEVDDVNDNAPFCIEPITTVRIPEDYPDGALVGCVAATDPDIGPNARLRFSLEPEENGLAPPFKIDHRTGCVFIHSPHQPLDFQRKSVYNLSIDVADNGEVVLSTTCSYVVELEDVDENLHPPEFDDVALEASVYENMPVGTEVITVKAVDQDNPVGIVDYNIVGGTGIAYFAIDSSGAIRTSRVLDREEQSTYWLTVEANDSPQSRVPKTGVLHVFVRVLDKNDHRPVPQLPIYHASVKENSPQNIVLVKIDATDGDDVNQDSSSLSLRYKISQGDPQSFFRIDQHTGYITTSGSRRLDRETQREHELWVSICDSGEPQLCSSVPVIVSVDDVNDNAPTFSQPIYHYNVPAGVTGVVSRVFASDVDIGKNAELFYNITDGDSRFTIDESGYISTNVPLKADEVVTLTIQATDRGLPAQMTQTRAILTAVALSQRTKDAKNQAPSFGKNDGRQIPVSDADQVGFTIAKIEAVDPDGDPIWWSIVGGNVNETFALRPDSGLLQLAKPIESLARNVTSIVLTIEITDGQLNATSEIAVEVSRSPITRPQFSAQHYKTQISEKTAVGTPIYTVRAKPHGSGKAVKPLVYGIHSVEDTNMEDKLRVEPTTGNVLIMESLDYEVCREIRAIIYARQGTLTNYVTLTVTVTDDNDNAPRFVHKDYAVTLPLRSPVGYPLVTILAHDADSGENGMVKYSIISGNELGFFSLDPVLGTVSLAKLLPSHHTESILTVRATDGGKYPLSDMANVKIRTDTYSGHGFRFTRELYQRTVRDTTALGSVLLVVSTEPNGVARYRMKKPCPHFDVHAASGAVTLKRWLTKERAKSVACTVIARNRAGEEDTTKVLIKTSNTNQHSPIFKQQVYRGFIRENSPSGSSVSLADNSPLLVAATDKDVGPNALVGYRLLNPNEPYFVVDFVTGAIRTRKPMDYEKIKEWIFYVQASDMGEPRRTSPIPAMIIVSVIDTNDEKPVFTQKQYDVDLVLPTVAGTIVAKPIAKDADTVGKLRYSIKGNDVSKIFAINSTDGAITLQTDNTKLFKENSYKLDVLASDGVHTASVPVFVNVKNTSEKSSGFRFPQTEYHGSVKENTSYAMGESLIAVTAVGAPEGASVTYSILNEREELFIHEGTGMIALTGKQFDREAEPVVRLLVQARTHESEPQLAQTVVSIRIDDVNDCVPIFVGLPYDVVVSSDAALGDKIITVKAVDKDIGMNGIVRYHSNSLPKIFKLNKHDGKITVGGKLTDAKVYTFEVIATDQGEPPQKSSAVVRVEVVEKARPIFSKKQYSASVSEAAKRNTIITKVKAASSVGGHLMYTIEQGNEDGLFDIDMDTGAISVNGDLDAEETSVHNLTVMARDVTRNSLNSTAVVNIQVLGVNDNGPKFEHLIYRVNVSEATPVDTQLITVKAMDPDGDGVITYGVTGKDSKVVHVDPATGVIRLAQMLDFEKKQRYEVTLVAADGSQLTGEAKLVLMVEDVNDEPPKFSTSFAAATVSDTAPAGQFIAIMSVTDEDTVSSIADGHRLLYSIIEGDETLFDVSEHSGEVILLRSIDADDIAGDNLKKTLNVSVSDGLFTAYGQLTITIAVSGRRQPPPRFEQSQYVVALRENNALTNKTSILTVQARDGVPPLHYTIGNGDSRTKPLRIDKTSGRIHPKIIFNYNAQHTHRVPLMVEDGIGRRAFSTLTVNVIDENDSTPVFVTSKYSTSVSASAREGEALLMVSATDEDVDDAIEYTLLGDDKVAAVFKVHPRHGTLSVAGPLLSFVGKTVNVAVKATDQANPPHHATAQVSISVLPEDTPVPKFTNSHYLFVVAEDVAVGTVVGKLQQTEQDLTDVRFSVFDPPADFPLTLERSTGKLIVRQPLDKEKKEVWRFAARAEVVSGAHSMATVTLRLSDVNDHAPMFLGAYDRISISEDAPVGTSVAVFSATDLDKSPGGMIAFSLAEDEKPNSAFKIDQESGWLLVASPLDRETRPLYDLTVRATDEGGLFTDHKFKVEVTDVNDEPPRFDENFYIVSVDASHLTIGQIIARVEVTDKDLPPFNNTRLFISRGNDDGLFKIDESGKVSIARLNQHLIRENYNLTLLAFDGTHATTALMMITLHSGSSSSAFECDPEKGIEIKVSEDVKKGTEVHHEESRMGVSGSRYLLISSEVLPFAVDQETGSITVQGELDAETRKKYTFTRQLETKSSGSTCNQQVIVHVQDVNDETPKFVKDEFLASIKENEAATESERSFVTAVHAVDKDSGAYGRVRYSLLADYSAFVIDSDTGAISTIRPLDREVTPEYVLTVMAQDSDPVNPRSSKATVRITVIDQNDNPPQFEKNEYVLQVMESESVGYTLVALRAQGGDAGESVTYTLAENGTHNSFVSLDKEKGILRLAKGLDFEKEKLLSVTVVATDSGKPPLSSEAVVTIQVLDENDNIPIFATESYKSSVDENAPNGTRILKVKAVDADSEHYGRVAYSIKDDPGPFQIDDNGWITVVGMLDRETNPYHRFQVEARDGGEPPQKSLVTVLIDVNDVNDNAPVFADCNMTAVVQEGVMPGHVILTLSLSDADGPQYGAPFRVEVRGEGSKAFMVDEQYNLVSVTRFDHSKRDRFLLTLIAYDRGNRSTDCPLTVFVKEESRHPPKITPLKIALMTLMGEFKGGVIGTVQARDEDSGDMLRYSIVDGSVVGPLSTEAHPRAHAVKPHLFRVDAKSGEVWSDYGIPGGLHAFNVSVTDGKFTTVSYVEVDVISVEQDAVDHAVSVRLKGMTALEFFTEHINTFKSIFAQHLNVEPQNIQLLSVQETQRKRLPRASKILNSENTDLDILFTVSRGGGRGMLKPDHVYTRLKHDFQNIADHSGKMKYQLTTEMCTPGVCQRGECRERVYMNDQQQTVISIGGTAFVAPHHDRLAECICPEGYGGQRCELEINACARSPCEAWEMCVPGDEGRHDCICPPGTTGDRCAQPSCENEGRCLEEAELSVGGDGYFEMSIAHELETRMELEVEMKTTTLKGVILHAHGPSDYHMLELVDGRVVYRWDAGSGEGSVATDASIADAQWHRISVSRRGRRTRLVLDGTDTKEGWSLPGSDVINLYSASHRLYFGARVERGNGSSISITNAIVACFRAISVDRRSVAKTRQGLRLYSANTGCRAMAATPCSEAPCINGGSCHVLGRTYQCTCPSRYTGINCEIDSDPCGSRPCPLGIQCIPFYNEYLCKCPNGFTGKRCEIRGYDIDDACATEPCGEHGTCIPIPRQHAHNLGYICNCTHGFSGKTCDDVAPSFVTRISFVELIIALAILVLIIAVIFAILMVCRCLKTKSEDTKYGEHIHSVTHMRNPHAPPPVVTAPPPLPPRAFRGGNQMISNLEQAQLTGLPTVQVRPLPQRERLSSCGRTESRSPSIAGSGKPWKRVTDYGSAGDDLDESGRGSHESSALEALRRFGFRVPEEEDEDTSNAVGRNRAQKTDRTSAITRDALSSLSQERQPLADSIQCLPTTEEDEGGEKWGDGVDRIGAAIQMERLRIESLTGRVKVGETVLSPVINDDDYMTMRPRRSVVPVASSESQRRPLLDNGDDSDGMDGPELTHSAPPPPSHKNLLFNSRVYDDPPYRGGGDTDSLATSAICDIDASDSEDLPIDAVL</sequence>
<dbReference type="PANTHER" id="PTHR24026">
    <property type="entry name" value="FAT ATYPICAL CADHERIN-RELATED"/>
    <property type="match status" value="1"/>
</dbReference>
<feature type="domain" description="Cadherin" evidence="22">
    <location>
        <begin position="1156"/>
        <end position="1244"/>
    </location>
</feature>
<dbReference type="SMART" id="SM00179">
    <property type="entry name" value="EGF_CA"/>
    <property type="match status" value="4"/>
</dbReference>
<dbReference type="Pfam" id="PF02210">
    <property type="entry name" value="Laminin_G_2"/>
    <property type="match status" value="1"/>
</dbReference>
<dbReference type="CDD" id="cd00110">
    <property type="entry name" value="LamG"/>
    <property type="match status" value="1"/>
</dbReference>
<evidence type="ECO:0000256" key="2">
    <source>
        <dbReference type="ARBA" id="ARBA00022475"/>
    </source>
</evidence>
<feature type="domain" description="Cadherin" evidence="22">
    <location>
        <begin position="708"/>
        <end position="811"/>
    </location>
</feature>
<evidence type="ECO:0000256" key="4">
    <source>
        <dbReference type="ARBA" id="ARBA00022692"/>
    </source>
</evidence>
<evidence type="ECO:0000256" key="19">
    <source>
        <dbReference type="SAM" id="SignalP"/>
    </source>
</evidence>
<evidence type="ECO:0000256" key="3">
    <source>
        <dbReference type="ARBA" id="ARBA00022536"/>
    </source>
</evidence>
<dbReference type="PROSITE" id="PS01186">
    <property type="entry name" value="EGF_2"/>
    <property type="match status" value="3"/>
</dbReference>
<dbReference type="GO" id="GO:0007411">
    <property type="term" value="P:axon guidance"/>
    <property type="evidence" value="ECO:0007669"/>
    <property type="project" value="UniProtKB-ARBA"/>
</dbReference>
<feature type="domain" description="Cadherin" evidence="22">
    <location>
        <begin position="812"/>
        <end position="923"/>
    </location>
</feature>
<dbReference type="PROSITE" id="PS00232">
    <property type="entry name" value="CADHERIN_1"/>
    <property type="match status" value="6"/>
</dbReference>
<dbReference type="GO" id="GO:0045597">
    <property type="term" value="P:positive regulation of cell differentiation"/>
    <property type="evidence" value="ECO:0007669"/>
    <property type="project" value="UniProtKB-ARBA"/>
</dbReference>
<feature type="domain" description="Cadherin" evidence="22">
    <location>
        <begin position="1766"/>
        <end position="1871"/>
    </location>
</feature>
<feature type="domain" description="Cadherin" evidence="22">
    <location>
        <begin position="602"/>
        <end position="707"/>
    </location>
</feature>
<feature type="domain" description="Cadherin" evidence="22">
    <location>
        <begin position="2274"/>
        <end position="2384"/>
    </location>
</feature>
<dbReference type="PROSITE" id="PS50026">
    <property type="entry name" value="EGF_3"/>
    <property type="match status" value="4"/>
</dbReference>
<keyword evidence="24" id="KW-1185">Reference proteome</keyword>
<dbReference type="Proteomes" id="UP001176961">
    <property type="component" value="Unassembled WGS sequence"/>
</dbReference>
<feature type="transmembrane region" description="Helical" evidence="18">
    <location>
        <begin position="4057"/>
        <end position="4078"/>
    </location>
</feature>
<feature type="domain" description="Cadherin" evidence="22">
    <location>
        <begin position="924"/>
        <end position="1030"/>
    </location>
</feature>
<evidence type="ECO:0000256" key="15">
    <source>
        <dbReference type="PROSITE-ProRule" id="PRU00076"/>
    </source>
</evidence>
<dbReference type="FunFam" id="2.60.40.60:FF:000015">
    <property type="entry name" value="FAT atypical cadherin 1"/>
    <property type="match status" value="2"/>
</dbReference>
<feature type="domain" description="Cadherin" evidence="22">
    <location>
        <begin position="2811"/>
        <end position="2901"/>
    </location>
</feature>
<feature type="domain" description="Cadherin" evidence="22">
    <location>
        <begin position="2697"/>
        <end position="2794"/>
    </location>
</feature>
<feature type="domain" description="EGF-like" evidence="21">
    <location>
        <begin position="3958"/>
        <end position="3994"/>
    </location>
</feature>
<dbReference type="InterPro" id="IPR000742">
    <property type="entry name" value="EGF"/>
</dbReference>
<feature type="disulfide bond" evidence="15">
    <location>
        <begin position="4032"/>
        <end position="4041"/>
    </location>
</feature>
<dbReference type="GO" id="GO:0007163">
    <property type="term" value="P:establishment or maintenance of cell polarity"/>
    <property type="evidence" value="ECO:0007669"/>
    <property type="project" value="UniProtKB-ARBA"/>
</dbReference>
<dbReference type="Gene3D" id="2.60.120.200">
    <property type="match status" value="1"/>
</dbReference>
<dbReference type="InterPro" id="IPR001791">
    <property type="entry name" value="Laminin_G"/>
</dbReference>
<dbReference type="InterPro" id="IPR013320">
    <property type="entry name" value="ConA-like_dom_sf"/>
</dbReference>
<evidence type="ECO:0000256" key="14">
    <source>
        <dbReference type="PROSITE-ProRule" id="PRU00043"/>
    </source>
</evidence>
<dbReference type="Pfam" id="PF00028">
    <property type="entry name" value="Cadherin"/>
    <property type="match status" value="19"/>
</dbReference>
<keyword evidence="11 18" id="KW-0472">Membrane</keyword>
<dbReference type="CDD" id="cd11304">
    <property type="entry name" value="Cadherin_repeat"/>
    <property type="match status" value="29"/>
</dbReference>
<feature type="domain" description="EGF-like" evidence="21">
    <location>
        <begin position="3920"/>
        <end position="3956"/>
    </location>
</feature>
<evidence type="ECO:0000256" key="6">
    <source>
        <dbReference type="ARBA" id="ARBA00022729"/>
    </source>
</evidence>
<feature type="domain" description="Cadherin" evidence="22">
    <location>
        <begin position="37"/>
        <end position="156"/>
    </location>
</feature>
<feature type="domain" description="Cadherin" evidence="22">
    <location>
        <begin position="2998"/>
        <end position="3105"/>
    </location>
</feature>
<keyword evidence="3 15" id="KW-0245">EGF-like domain</keyword>
<feature type="domain" description="Cadherin" evidence="22">
    <location>
        <begin position="1246"/>
        <end position="1346"/>
    </location>
</feature>
<dbReference type="FunFam" id="2.60.40.60:FF:000037">
    <property type="entry name" value="FAT atypical cadherin 1"/>
    <property type="match status" value="1"/>
</dbReference>
<feature type="domain" description="EGF-like" evidence="21">
    <location>
        <begin position="4000"/>
        <end position="4042"/>
    </location>
</feature>
<dbReference type="FunFam" id="2.60.40.60:FF:000116">
    <property type="entry name" value="Dachsous cadherin-related 2"/>
    <property type="match status" value="2"/>
</dbReference>
<feature type="region of interest" description="Disordered" evidence="17">
    <location>
        <begin position="4139"/>
        <end position="4233"/>
    </location>
</feature>
<keyword evidence="10 18" id="KW-1133">Transmembrane helix</keyword>
<feature type="domain" description="Laminin G" evidence="20">
    <location>
        <begin position="3743"/>
        <end position="3916"/>
    </location>
</feature>
<feature type="domain" description="Cadherin" evidence="22">
    <location>
        <begin position="2487"/>
        <end position="2590"/>
    </location>
</feature>
<reference evidence="23" key="1">
    <citation type="submission" date="2023-07" db="EMBL/GenBank/DDBJ databases">
        <authorList>
            <consortium name="CYATHOMIX"/>
        </authorList>
    </citation>
    <scope>NUCLEOTIDE SEQUENCE</scope>
    <source>
        <strain evidence="23">N/A</strain>
    </source>
</reference>
<comment type="subcellular location">
    <subcellularLocation>
        <location evidence="1">Cell membrane</location>
        <topology evidence="1">Single-pass type I membrane protein</topology>
    </subcellularLocation>
</comment>
<feature type="domain" description="Cadherin" evidence="22">
    <location>
        <begin position="1869"/>
        <end position="1972"/>
    </location>
</feature>
<dbReference type="GO" id="GO:0005886">
    <property type="term" value="C:plasma membrane"/>
    <property type="evidence" value="ECO:0007669"/>
    <property type="project" value="UniProtKB-SubCell"/>
</dbReference>
<evidence type="ECO:0000256" key="8">
    <source>
        <dbReference type="ARBA" id="ARBA00022837"/>
    </source>
</evidence>
<feature type="disulfide bond" evidence="15">
    <location>
        <begin position="3720"/>
        <end position="3729"/>
    </location>
</feature>
<dbReference type="SMART" id="SM00282">
    <property type="entry name" value="LamG"/>
    <property type="match status" value="1"/>
</dbReference>
<feature type="domain" description="Cadherin" evidence="22">
    <location>
        <begin position="2174"/>
        <end position="2273"/>
    </location>
</feature>
<dbReference type="PRINTS" id="PR00205">
    <property type="entry name" value="CADHERIN"/>
</dbReference>
<dbReference type="InterPro" id="IPR001881">
    <property type="entry name" value="EGF-like_Ca-bd_dom"/>
</dbReference>
<comment type="caution">
    <text evidence="15">Lacks conserved residue(s) required for the propagation of feature annotation.</text>
</comment>
<feature type="domain" description="Cadherin" evidence="22">
    <location>
        <begin position="2899"/>
        <end position="2997"/>
    </location>
</feature>
<feature type="domain" description="Cadherin" evidence="22">
    <location>
        <begin position="1557"/>
        <end position="1652"/>
    </location>
</feature>
<dbReference type="FunFam" id="2.60.40.60:FF:000123">
    <property type="entry name" value="Protocadherin beta 4"/>
    <property type="match status" value="1"/>
</dbReference>
<keyword evidence="4 18" id="KW-0812">Transmembrane</keyword>
<feature type="domain" description="Cadherin" evidence="22">
    <location>
        <begin position="2591"/>
        <end position="2690"/>
    </location>
</feature>
<evidence type="ECO:0000256" key="1">
    <source>
        <dbReference type="ARBA" id="ARBA00004251"/>
    </source>
</evidence>
<feature type="compositionally biased region" description="Polar residues" evidence="17">
    <location>
        <begin position="4156"/>
        <end position="4166"/>
    </location>
</feature>
<dbReference type="PROSITE" id="PS50268">
    <property type="entry name" value="CADHERIN_2"/>
    <property type="match status" value="31"/>
</dbReference>
<feature type="disulfide bond" evidence="15">
    <location>
        <begin position="3984"/>
        <end position="3993"/>
    </location>
</feature>
<evidence type="ECO:0000313" key="24">
    <source>
        <dbReference type="Proteomes" id="UP001176961"/>
    </source>
</evidence>
<dbReference type="SUPFAM" id="SSF57196">
    <property type="entry name" value="EGF/Laminin"/>
    <property type="match status" value="3"/>
</dbReference>
<dbReference type="SUPFAM" id="SSF49899">
    <property type="entry name" value="Concanavalin A-like lectins/glucanases"/>
    <property type="match status" value="1"/>
</dbReference>
<evidence type="ECO:0000313" key="23">
    <source>
        <dbReference type="EMBL" id="CAJ0599637.1"/>
    </source>
</evidence>
<evidence type="ECO:0000259" key="20">
    <source>
        <dbReference type="PROSITE" id="PS50025"/>
    </source>
</evidence>
<dbReference type="Pfam" id="PF00008">
    <property type="entry name" value="EGF"/>
    <property type="match status" value="1"/>
</dbReference>
<dbReference type="InterPro" id="IPR002126">
    <property type="entry name" value="Cadherin-like_dom"/>
</dbReference>
<dbReference type="FunFam" id="2.60.40.60:FF:000020">
    <property type="entry name" value="Dachsous cadherin-related 1b"/>
    <property type="match status" value="4"/>
</dbReference>
<comment type="caution">
    <text evidence="23">The sequence shown here is derived from an EMBL/GenBank/DDBJ whole genome shotgun (WGS) entry which is preliminary data.</text>
</comment>
<feature type="chain" id="PRO_5041468507" evidence="19">
    <location>
        <begin position="25"/>
        <end position="4403"/>
    </location>
</feature>
<feature type="disulfide bond" evidence="15">
    <location>
        <begin position="3946"/>
        <end position="3955"/>
    </location>
</feature>
<dbReference type="FunFam" id="2.60.40.60:FF:000064">
    <property type="entry name" value="FAT atypical cadherin 1"/>
    <property type="match status" value="1"/>
</dbReference>
<feature type="disulfide bond" evidence="16">
    <location>
        <begin position="3889"/>
        <end position="3916"/>
    </location>
</feature>
<dbReference type="GO" id="GO:0007156">
    <property type="term" value="P:homophilic cell adhesion via plasma membrane adhesion molecules"/>
    <property type="evidence" value="ECO:0007669"/>
    <property type="project" value="InterPro"/>
</dbReference>
<proteinExistence type="predicted"/>
<evidence type="ECO:0000256" key="17">
    <source>
        <dbReference type="SAM" id="MobiDB-lite"/>
    </source>
</evidence>
<dbReference type="PANTHER" id="PTHR24026:SF126">
    <property type="entry name" value="PROTOCADHERIN FAT 4"/>
    <property type="match status" value="1"/>
</dbReference>
<keyword evidence="8 14" id="KW-0106">Calcium</keyword>
<feature type="domain" description="Cadherin" evidence="22">
    <location>
        <begin position="1453"/>
        <end position="1556"/>
    </location>
</feature>
<name>A0AA36GWU2_CYLNA</name>
<dbReference type="FunFam" id="2.10.25.10:FF:000012">
    <property type="entry name" value="Delta-like protein"/>
    <property type="match status" value="1"/>
</dbReference>
<evidence type="ECO:0000256" key="5">
    <source>
        <dbReference type="ARBA" id="ARBA00022723"/>
    </source>
</evidence>
<feature type="domain" description="Cadherin" evidence="22">
    <location>
        <begin position="3210"/>
        <end position="3311"/>
    </location>
</feature>
<evidence type="ECO:0000256" key="16">
    <source>
        <dbReference type="PROSITE-ProRule" id="PRU00122"/>
    </source>
</evidence>
<accession>A0AA36GWU2</accession>
<dbReference type="InterPro" id="IPR015919">
    <property type="entry name" value="Cadherin-like_sf"/>
</dbReference>
<feature type="domain" description="Cadherin" evidence="22">
    <location>
        <begin position="375"/>
        <end position="479"/>
    </location>
</feature>
<keyword evidence="9" id="KW-0130">Cell adhesion</keyword>
<feature type="domain" description="Cadherin" evidence="22">
    <location>
        <begin position="3106"/>
        <end position="3209"/>
    </location>
</feature>
<dbReference type="InterPro" id="IPR020894">
    <property type="entry name" value="Cadherin_CS"/>
</dbReference>
<feature type="region of interest" description="Disordered" evidence="17">
    <location>
        <begin position="4318"/>
        <end position="4381"/>
    </location>
</feature>
<dbReference type="SUPFAM" id="SSF49313">
    <property type="entry name" value="Cadherin-like"/>
    <property type="match status" value="31"/>
</dbReference>
<keyword evidence="5" id="KW-0479">Metal-binding</keyword>
<keyword evidence="6 19" id="KW-0732">Signal</keyword>
<keyword evidence="12 15" id="KW-1015">Disulfide bond</keyword>
<feature type="domain" description="Cadherin" evidence="22">
    <location>
        <begin position="159"/>
        <end position="268"/>
    </location>
</feature>